<organism evidence="2 3">
    <name type="scientific">Clytia hemisphaerica</name>
    <dbReference type="NCBI Taxonomy" id="252671"/>
    <lineage>
        <taxon>Eukaryota</taxon>
        <taxon>Metazoa</taxon>
        <taxon>Cnidaria</taxon>
        <taxon>Hydrozoa</taxon>
        <taxon>Hydroidolina</taxon>
        <taxon>Leptothecata</taxon>
        <taxon>Obeliida</taxon>
        <taxon>Clytiidae</taxon>
        <taxon>Clytia</taxon>
    </lineage>
</organism>
<dbReference type="OrthoDB" id="6035906at2759"/>
<feature type="transmembrane region" description="Helical" evidence="1">
    <location>
        <begin position="54"/>
        <end position="71"/>
    </location>
</feature>
<sequence>QLSKKTHNKTNNSVNTSSPIKSPIFRIKVTPSSLLTLDQFQRDLLKTKTRMNKLVLLLLGVSCALIAFTNARAIEEDSEDLAELRERRQLPPPPPGGNGGNGVDPQKELLEKLLLEKLNFITRLGLLKGIPFLGQLVHDLVEKDPEGVSKALSGGIFAILGHVLKSGLVG</sequence>
<keyword evidence="1" id="KW-0472">Membrane</keyword>
<accession>A0A7M5X6C9</accession>
<keyword evidence="1" id="KW-1133">Transmembrane helix</keyword>
<keyword evidence="1" id="KW-0812">Transmembrane</keyword>
<protein>
    <submittedName>
        <fullName evidence="2">Uncharacterized protein</fullName>
    </submittedName>
</protein>
<dbReference type="AlphaFoldDB" id="A0A7M5X6C9"/>
<keyword evidence="3" id="KW-1185">Reference proteome</keyword>
<evidence type="ECO:0000313" key="2">
    <source>
        <dbReference type="EnsemblMetazoa" id="CLYHEMP018224.1"/>
    </source>
</evidence>
<reference evidence="2" key="1">
    <citation type="submission" date="2021-01" db="UniProtKB">
        <authorList>
            <consortium name="EnsemblMetazoa"/>
        </authorList>
    </citation>
    <scope>IDENTIFICATION</scope>
</reference>
<evidence type="ECO:0000256" key="1">
    <source>
        <dbReference type="SAM" id="Phobius"/>
    </source>
</evidence>
<dbReference type="EnsemblMetazoa" id="CLYHEMT018224.1">
    <property type="protein sequence ID" value="CLYHEMP018224.1"/>
    <property type="gene ID" value="CLYHEMG018224"/>
</dbReference>
<evidence type="ECO:0000313" key="3">
    <source>
        <dbReference type="Proteomes" id="UP000594262"/>
    </source>
</evidence>
<proteinExistence type="predicted"/>
<name>A0A7M5X6C9_9CNID</name>
<dbReference type="Proteomes" id="UP000594262">
    <property type="component" value="Unplaced"/>
</dbReference>